<reference evidence="2 3" key="1">
    <citation type="submission" date="2024-05" db="EMBL/GenBank/DDBJ databases">
        <authorList>
            <person name="Liu Q."/>
            <person name="Xin Y.-H."/>
        </authorList>
    </citation>
    <scope>NUCLEOTIDE SEQUENCE [LARGE SCALE GENOMIC DNA]</scope>
    <source>
        <strain evidence="2 3">CGMCC 1.15349</strain>
    </source>
</reference>
<dbReference type="Pfam" id="PF07486">
    <property type="entry name" value="Hydrolase_2"/>
    <property type="match status" value="1"/>
</dbReference>
<protein>
    <submittedName>
        <fullName evidence="2">Cell wall hydrolase</fullName>
    </submittedName>
</protein>
<name>A0ABU9XW09_9SPHN</name>
<dbReference type="InterPro" id="IPR042047">
    <property type="entry name" value="SleB_dom1"/>
</dbReference>
<gene>
    <name evidence="2" type="ORF">ABC969_15120</name>
</gene>
<dbReference type="Proteomes" id="UP001404104">
    <property type="component" value="Unassembled WGS sequence"/>
</dbReference>
<keyword evidence="2" id="KW-0378">Hydrolase</keyword>
<dbReference type="GO" id="GO:0016787">
    <property type="term" value="F:hydrolase activity"/>
    <property type="evidence" value="ECO:0007669"/>
    <property type="project" value="UniProtKB-KW"/>
</dbReference>
<sequence>MSFFERVATLATMVLGTALIGVSTPGLASQLDQNLNVPLSVTVPETTVLAAAPAETMPVPIAQPAIVQRQDAEDFDSLSEAVAAQNAPDAVSDDLTCLASAIYFESKGEPLPGQLAVAEVIINRSKSGRFAKSVCAVVTQAGQFSFVRGGRIPAIASNANYRTALAVAQVALRDQWDSPAPQALYFHARRVSPGWRKTKVASIGNHIFYR</sequence>
<evidence type="ECO:0000313" key="3">
    <source>
        <dbReference type="Proteomes" id="UP001404104"/>
    </source>
</evidence>
<feature type="domain" description="Cell wall hydrolase SleB" evidence="1">
    <location>
        <begin position="108"/>
        <end position="209"/>
    </location>
</feature>
<dbReference type="InterPro" id="IPR011105">
    <property type="entry name" value="Cell_wall_hydrolase_SleB"/>
</dbReference>
<dbReference type="RefSeq" id="WP_345865986.1">
    <property type="nucleotide sequence ID" value="NZ_JBDIMF010000007.1"/>
</dbReference>
<proteinExistence type="predicted"/>
<accession>A0ABU9XW09</accession>
<evidence type="ECO:0000313" key="2">
    <source>
        <dbReference type="EMBL" id="MEN2787747.1"/>
    </source>
</evidence>
<dbReference type="EMBL" id="JBDIMF010000007">
    <property type="protein sequence ID" value="MEN2787747.1"/>
    <property type="molecule type" value="Genomic_DNA"/>
</dbReference>
<keyword evidence="3" id="KW-1185">Reference proteome</keyword>
<evidence type="ECO:0000259" key="1">
    <source>
        <dbReference type="Pfam" id="PF07486"/>
    </source>
</evidence>
<dbReference type="Gene3D" id="1.10.10.2520">
    <property type="entry name" value="Cell wall hydrolase SleB, domain 1"/>
    <property type="match status" value="1"/>
</dbReference>
<organism evidence="2 3">
    <name type="scientific">Sphingomonas qilianensis</name>
    <dbReference type="NCBI Taxonomy" id="1736690"/>
    <lineage>
        <taxon>Bacteria</taxon>
        <taxon>Pseudomonadati</taxon>
        <taxon>Pseudomonadota</taxon>
        <taxon>Alphaproteobacteria</taxon>
        <taxon>Sphingomonadales</taxon>
        <taxon>Sphingomonadaceae</taxon>
        <taxon>Sphingomonas</taxon>
    </lineage>
</organism>
<comment type="caution">
    <text evidence="2">The sequence shown here is derived from an EMBL/GenBank/DDBJ whole genome shotgun (WGS) entry which is preliminary data.</text>
</comment>